<organism evidence="2">
    <name type="scientific">Tuwongella immobilis</name>
    <dbReference type="NCBI Taxonomy" id="692036"/>
    <lineage>
        <taxon>Bacteria</taxon>
        <taxon>Pseudomonadati</taxon>
        <taxon>Planctomycetota</taxon>
        <taxon>Planctomycetia</taxon>
        <taxon>Gemmatales</taxon>
        <taxon>Gemmataceae</taxon>
        <taxon>Tuwongella</taxon>
    </lineage>
</organism>
<dbReference type="Proteomes" id="UP000464378">
    <property type="component" value="Chromosome"/>
</dbReference>
<dbReference type="KEGG" id="tim:GMBLW1_27900"/>
<sequence length="231" mass="25072">MPMTMMMIPTINPTFRPASRWLMKLGGSLFDHPRLGAGLRRWIAHWQAMHLDSQLLLLPGGGALADVIRAWDRCHRLGEVASHWLAIGTLRITAEFLATLLPGVPILGPNSTTTDAASSRPPIAIVDVAAWLHADEAHPDHLPHSWAVTSDAIAVRLARLLAVDHLLLAKSCPVSEANSWETHAEQGIVDPTFPTQLPHFSGTVSALNFRAWLDADAATEEQPASAIASHQ</sequence>
<keyword evidence="3" id="KW-1185">Reference proteome</keyword>
<feature type="domain" description="Aspartate/glutamate/uridylate kinase" evidence="1">
    <location>
        <begin position="20"/>
        <end position="171"/>
    </location>
</feature>
<dbReference type="Pfam" id="PF00696">
    <property type="entry name" value="AA_kinase"/>
    <property type="match status" value="1"/>
</dbReference>
<dbReference type="InterPro" id="IPR001048">
    <property type="entry name" value="Asp/Glu/Uridylate_kinase"/>
</dbReference>
<protein>
    <submittedName>
        <fullName evidence="2">Uncharacterized aspartokinase uridylate kinase-like protein</fullName>
    </submittedName>
</protein>
<name>A0A6C2YI11_9BACT</name>
<evidence type="ECO:0000313" key="3">
    <source>
        <dbReference type="Proteomes" id="UP000464378"/>
    </source>
</evidence>
<dbReference type="GO" id="GO:0016301">
    <property type="term" value="F:kinase activity"/>
    <property type="evidence" value="ECO:0007669"/>
    <property type="project" value="UniProtKB-KW"/>
</dbReference>
<keyword evidence="2" id="KW-0808">Transferase</keyword>
<dbReference type="Gene3D" id="3.40.1160.10">
    <property type="entry name" value="Acetylglutamate kinase-like"/>
    <property type="match status" value="1"/>
</dbReference>
<proteinExistence type="predicted"/>
<dbReference type="InParanoid" id="A0A6C2YI11"/>
<gene>
    <name evidence="2" type="ORF">GMBLW1_27900</name>
</gene>
<evidence type="ECO:0000313" key="2">
    <source>
        <dbReference type="EMBL" id="VIP01170.1"/>
    </source>
</evidence>
<keyword evidence="2" id="KW-0418">Kinase</keyword>
<dbReference type="InterPro" id="IPR036393">
    <property type="entry name" value="AceGlu_kinase-like_sf"/>
</dbReference>
<reference evidence="2" key="1">
    <citation type="submission" date="2019-04" db="EMBL/GenBank/DDBJ databases">
        <authorList>
            <consortium name="Science for Life Laboratories"/>
        </authorList>
    </citation>
    <scope>NUCLEOTIDE SEQUENCE</scope>
    <source>
        <strain evidence="2">MBLW1</strain>
    </source>
</reference>
<accession>A0A6C2YI11</accession>
<dbReference type="SUPFAM" id="SSF53633">
    <property type="entry name" value="Carbamate kinase-like"/>
    <property type="match status" value="1"/>
</dbReference>
<dbReference type="AlphaFoldDB" id="A0A6C2YI11"/>
<dbReference type="EMBL" id="LR593887">
    <property type="protein sequence ID" value="VTR97766.1"/>
    <property type="molecule type" value="Genomic_DNA"/>
</dbReference>
<dbReference type="EMBL" id="LR586016">
    <property type="protein sequence ID" value="VIP01170.1"/>
    <property type="molecule type" value="Genomic_DNA"/>
</dbReference>
<evidence type="ECO:0000259" key="1">
    <source>
        <dbReference type="Pfam" id="PF00696"/>
    </source>
</evidence>